<sequence>MFASLSKEAVKERRRRKRLRFLKNSPGPKIPTRVLKQDQDFPATLLRKPSWRQRRTDREKELSQGGGHAVAPSGSTGRAIIDLGGVSLESLSAAASASVSFEGKRTDIKPHEVREWVQSAKGKKQKMSPNRMSTELHNQYHAATGQKDIRSASITAAEAEKIPELSQTEVDAKLALEKAAFLSSDKNPFKRKGVFGLDEDAFYKHYFEDRVRQKSETSLTELKKLAAKYSASIGGSKHNYFSPEGEVGPYRKKVNRLSPREYWYAQLETGEAPPSPEDVTLMRSRELKFAMMREARRVKKGEAAIDEERWNSFERRMVEISHRVKMRTMIRYLQPLAAVQRPMTVALLQFFGHLFKRKTELKPKHQLFLLVSMARLRWRDRRALDSLRAMALCWPLFRSNFIIKAANAVSRLDLSSHVLATPLRMALNAKVESFTVKNCTALKAPAAIDFLDDKAMVVWLELCASYAEGFEHYSRHLQTVELFLRLRRSQIWERLSEDAKLFIQDRRKTHEGLLGDDGSSVTFVGGPQGGGGRREEGGFPSVTFSVGEEDGEDSEGTDLEFETDEEEDADESGDEEAEGEKHDEVRRGKTNADIEGCASSSSSSPEEGVLIESGASVREGSPTSTGREEAIGRPLTFLDRRRRRRRRQSSLEAGGGRADEGALSDSEESDAEDPSALRGVRLLSDERGQEELEGARVERGGGRGKLPGEEEGEEEEKEAQQRQRDRERNAELLRRKRERRREQQSHDADRFNSELHQGVSEVLQMCGVYHVNGTRAGPLKLDVFIPCVSLVVECNPEFQFYQKTTHMTRASKMRHELLSAMGFRVVHVPFLSWDALGTFEEKATFLCEILPRTLAERILAASPSLTSRKEKRYGGELEKKTIQL</sequence>
<feature type="region of interest" description="Disordered" evidence="1">
    <location>
        <begin position="513"/>
        <end position="753"/>
    </location>
</feature>
<dbReference type="SMART" id="SM00952">
    <property type="entry name" value="RAP"/>
    <property type="match status" value="1"/>
</dbReference>
<accession>A0A0G4FQS6</accession>
<proteinExistence type="predicted"/>
<feature type="region of interest" description="Disordered" evidence="1">
    <location>
        <begin position="1"/>
        <end position="74"/>
    </location>
</feature>
<gene>
    <name evidence="3" type="ORF">Cvel_18131</name>
</gene>
<evidence type="ECO:0000313" key="3">
    <source>
        <dbReference type="EMBL" id="CEM16426.1"/>
    </source>
</evidence>
<organism evidence="3">
    <name type="scientific">Chromera velia CCMP2878</name>
    <dbReference type="NCBI Taxonomy" id="1169474"/>
    <lineage>
        <taxon>Eukaryota</taxon>
        <taxon>Sar</taxon>
        <taxon>Alveolata</taxon>
        <taxon>Colpodellida</taxon>
        <taxon>Chromeraceae</taxon>
        <taxon>Chromera</taxon>
    </lineage>
</organism>
<protein>
    <recommendedName>
        <fullName evidence="2">RAP domain-containing protein</fullName>
    </recommendedName>
</protein>
<feature type="compositionally biased region" description="Basic and acidic residues" evidence="1">
    <location>
        <begin position="579"/>
        <end position="592"/>
    </location>
</feature>
<feature type="compositionally biased region" description="Basic and acidic residues" evidence="1">
    <location>
        <begin position="740"/>
        <end position="753"/>
    </location>
</feature>
<reference evidence="3" key="1">
    <citation type="submission" date="2014-11" db="EMBL/GenBank/DDBJ databases">
        <authorList>
            <person name="Otto D Thomas"/>
            <person name="Naeem Raeece"/>
        </authorList>
    </citation>
    <scope>NUCLEOTIDE SEQUENCE</scope>
</reference>
<feature type="domain" description="RAP" evidence="2">
    <location>
        <begin position="790"/>
        <end position="848"/>
    </location>
</feature>
<dbReference type="VEuPathDB" id="CryptoDB:Cvel_18131"/>
<feature type="compositionally biased region" description="Acidic residues" evidence="1">
    <location>
        <begin position="547"/>
        <end position="578"/>
    </location>
</feature>
<feature type="compositionally biased region" description="Basic residues" evidence="1">
    <location>
        <begin position="12"/>
        <end position="21"/>
    </location>
</feature>
<evidence type="ECO:0000256" key="1">
    <source>
        <dbReference type="SAM" id="MobiDB-lite"/>
    </source>
</evidence>
<dbReference type="Pfam" id="PF08373">
    <property type="entry name" value="RAP"/>
    <property type="match status" value="1"/>
</dbReference>
<dbReference type="InterPro" id="IPR013584">
    <property type="entry name" value="RAP"/>
</dbReference>
<dbReference type="AlphaFoldDB" id="A0A0G4FQS6"/>
<name>A0A0G4FQS6_9ALVE</name>
<feature type="compositionally biased region" description="Basic and acidic residues" evidence="1">
    <location>
        <begin position="683"/>
        <end position="701"/>
    </location>
</feature>
<dbReference type="PhylomeDB" id="A0A0G4FQS6"/>
<dbReference type="EMBL" id="CDMZ01000538">
    <property type="protein sequence ID" value="CEM16426.1"/>
    <property type="molecule type" value="Genomic_DNA"/>
</dbReference>
<dbReference type="PROSITE" id="PS51286">
    <property type="entry name" value="RAP"/>
    <property type="match status" value="1"/>
</dbReference>
<feature type="compositionally biased region" description="Basic and acidic residues" evidence="1">
    <location>
        <begin position="718"/>
        <end position="733"/>
    </location>
</feature>
<evidence type="ECO:0000259" key="2">
    <source>
        <dbReference type="PROSITE" id="PS51286"/>
    </source>
</evidence>